<dbReference type="EMBL" id="AAZO01000239">
    <property type="status" value="NOT_ANNOTATED_CDS"/>
    <property type="molecule type" value="Genomic_DNA"/>
</dbReference>
<dbReference type="eggNOG" id="KOG3665">
    <property type="taxonomic scope" value="Eukaryota"/>
</dbReference>
<dbReference type="InParanoid" id="E0V9S4"/>
<dbReference type="FunFam" id="1.25.10.10:FF:000111">
    <property type="entry name" value="Protein zer-1 homolog"/>
    <property type="match status" value="1"/>
</dbReference>
<dbReference type="RefSeq" id="XP_002422868.1">
    <property type="nucleotide sequence ID" value="XM_002422823.1"/>
</dbReference>
<dbReference type="OMA" id="QIRRKHA"/>
<accession>E0V9S4</accession>
<evidence type="ECO:0000256" key="6">
    <source>
        <dbReference type="ARBA" id="ARBA00081214"/>
    </source>
</evidence>
<dbReference type="KEGG" id="phu:Phum_PHUM019770"/>
<dbReference type="FunCoup" id="E0V9S4">
    <property type="interactions" value="264"/>
</dbReference>
<evidence type="ECO:0000256" key="4">
    <source>
        <dbReference type="ARBA" id="ARBA00022786"/>
    </source>
</evidence>
<evidence type="ECO:0000313" key="11">
    <source>
        <dbReference type="Proteomes" id="UP000009046"/>
    </source>
</evidence>
<evidence type="ECO:0000313" key="9">
    <source>
        <dbReference type="EMBL" id="EEB10130.1"/>
    </source>
</evidence>
<evidence type="ECO:0000256" key="1">
    <source>
        <dbReference type="ARBA" id="ARBA00009420"/>
    </source>
</evidence>
<dbReference type="InterPro" id="IPR000225">
    <property type="entry name" value="Armadillo"/>
</dbReference>
<dbReference type="Gene3D" id="3.80.10.10">
    <property type="entry name" value="Ribonuclease Inhibitor"/>
    <property type="match status" value="2"/>
</dbReference>
<dbReference type="InterPro" id="IPR016024">
    <property type="entry name" value="ARM-type_fold"/>
</dbReference>
<dbReference type="Pfam" id="PF25013">
    <property type="entry name" value="LRR_Zer-1"/>
    <property type="match status" value="1"/>
</dbReference>
<comment type="similarity">
    <text evidence="1">Belongs to the zyg-11 family.</text>
</comment>
<dbReference type="SUPFAM" id="SSF48371">
    <property type="entry name" value="ARM repeat"/>
    <property type="match status" value="1"/>
</dbReference>
<dbReference type="EMBL" id="DS234996">
    <property type="protein sequence ID" value="EEB10130.1"/>
    <property type="molecule type" value="Genomic_DNA"/>
</dbReference>
<dbReference type="EnsemblMetazoa" id="PHUM019770-RA">
    <property type="protein sequence ID" value="PHUM019770-PA"/>
    <property type="gene ID" value="PHUM019770"/>
</dbReference>
<dbReference type="OrthoDB" id="5783533at2759"/>
<evidence type="ECO:0000256" key="3">
    <source>
        <dbReference type="ARBA" id="ARBA00022737"/>
    </source>
</evidence>
<dbReference type="HOGENOM" id="CLU_011533_0_0_1"/>
<dbReference type="PANTHER" id="PTHR12904">
    <property type="match status" value="1"/>
</dbReference>
<organism>
    <name type="scientific">Pediculus humanus subsp. corporis</name>
    <name type="common">Body louse</name>
    <dbReference type="NCBI Taxonomy" id="121224"/>
    <lineage>
        <taxon>Eukaryota</taxon>
        <taxon>Metazoa</taxon>
        <taxon>Ecdysozoa</taxon>
        <taxon>Arthropoda</taxon>
        <taxon>Hexapoda</taxon>
        <taxon>Insecta</taxon>
        <taxon>Pterygota</taxon>
        <taxon>Neoptera</taxon>
        <taxon>Paraneoptera</taxon>
        <taxon>Psocodea</taxon>
        <taxon>Troctomorpha</taxon>
        <taxon>Phthiraptera</taxon>
        <taxon>Anoplura</taxon>
        <taxon>Pediculidae</taxon>
        <taxon>Pediculus</taxon>
    </lineage>
</organism>
<evidence type="ECO:0000256" key="2">
    <source>
        <dbReference type="ARBA" id="ARBA00022614"/>
    </source>
</evidence>
<dbReference type="InterPro" id="IPR011989">
    <property type="entry name" value="ARM-like"/>
</dbReference>
<dbReference type="AlphaFoldDB" id="E0V9S4"/>
<dbReference type="STRING" id="121224.E0V9S4"/>
<proteinExistence type="inferred from homology"/>
<dbReference type="GeneID" id="8233830"/>
<keyword evidence="2" id="KW-0433">Leucine-rich repeat</keyword>
<evidence type="ECO:0000259" key="8">
    <source>
        <dbReference type="Pfam" id="PF25013"/>
    </source>
</evidence>
<keyword evidence="4" id="KW-0833">Ubl conjugation pathway</keyword>
<feature type="domain" description="Zer-1-like leucine-rich repeats region" evidence="8">
    <location>
        <begin position="188"/>
        <end position="325"/>
    </location>
</feature>
<dbReference type="Gene3D" id="1.25.10.10">
    <property type="entry name" value="Leucine-rich Repeat Variant"/>
    <property type="match status" value="1"/>
</dbReference>
<dbReference type="InterPro" id="IPR055142">
    <property type="entry name" value="ZER1-like_C"/>
</dbReference>
<dbReference type="InterPro" id="IPR051341">
    <property type="entry name" value="Zyg-11_UBL_adapter"/>
</dbReference>
<dbReference type="CTD" id="8233830"/>
<dbReference type="VEuPathDB" id="VectorBase:PHUM019770"/>
<keyword evidence="3" id="KW-0677">Repeat</keyword>
<name>E0V9S4_PEDHC</name>
<dbReference type="SUPFAM" id="SSF52047">
    <property type="entry name" value="RNI-like"/>
    <property type="match status" value="1"/>
</dbReference>
<feature type="domain" description="Protein zer-1 homolog-like C-terminal" evidence="7">
    <location>
        <begin position="392"/>
        <end position="749"/>
    </location>
</feature>
<dbReference type="InterPro" id="IPR056845">
    <property type="entry name" value="LRR_Zer-1"/>
</dbReference>
<dbReference type="PANTHER" id="PTHR12904:SF23">
    <property type="entry name" value="PROTEIN ZER-1 HOMOLOG"/>
    <property type="match status" value="1"/>
</dbReference>
<dbReference type="SMART" id="SM00185">
    <property type="entry name" value="ARM"/>
    <property type="match status" value="2"/>
</dbReference>
<gene>
    <name evidence="10" type="primary">8233830</name>
    <name evidence="9" type="ORF">Phum_PHUM019770</name>
</gene>
<evidence type="ECO:0000313" key="10">
    <source>
        <dbReference type="EnsemblMetazoa" id="PHUM019770-PA"/>
    </source>
</evidence>
<evidence type="ECO:0000256" key="5">
    <source>
        <dbReference type="ARBA" id="ARBA00067612"/>
    </source>
</evidence>
<dbReference type="InterPro" id="IPR032675">
    <property type="entry name" value="LRR_dom_sf"/>
</dbReference>
<reference evidence="10" key="3">
    <citation type="submission" date="2020-05" db="UniProtKB">
        <authorList>
            <consortium name="EnsemblMetazoa"/>
        </authorList>
    </citation>
    <scope>IDENTIFICATION</scope>
    <source>
        <strain evidence="10">USDA</strain>
    </source>
</reference>
<keyword evidence="11" id="KW-1185">Reference proteome</keyword>
<reference evidence="9" key="2">
    <citation type="submission" date="2007-04" db="EMBL/GenBank/DDBJ databases">
        <title>The genome of the human body louse.</title>
        <authorList>
            <consortium name="The Human Body Louse Genome Consortium"/>
            <person name="Kirkness E."/>
            <person name="Walenz B."/>
            <person name="Hass B."/>
            <person name="Bruggner R."/>
            <person name="Strausberg R."/>
        </authorList>
    </citation>
    <scope>NUCLEOTIDE SEQUENCE</scope>
    <source>
        <strain evidence="9">USDA</strain>
    </source>
</reference>
<sequence length="750" mass="84929">MNVKPGEDVPDSLFDQCIKYVGRNLNVLADTDPVSGCLRLKIGLTLPNEICDKLLEVYQKVGGVVDDKFVTLFENPGAARLKRIKLKNSAISDDGLKILVNCLPVELDISNCRELTEKSLTHINERGINLVSLSFGLFPKVLPRNLRSKIIKNDEKNFNSNNNYILKTPNLKKLTIRNLIVEINYFDHLLKPLEKLTYLDLSGCYTPGGLTFLVLLQNLTSLILYNVQDLNSSISCIEKLKNLKHLDISMPPPTCGTFRDPSSTLASLVQNLPNLISLDISGTNLTERDYSNETNVNNDDCEICGISGLSSRMKRPFEFLGLYKTHPDSCRRPNIPAKRISGNANEEQILIAMQANLDRTEVLANVLNNLYDLYRNEQSENVNEALVFLIEAMDRHIHEKHIQISGSAILFYMANVIANKAYFSLKMKRSLISTVINAMGAFQDDETVIRNACLTLLQFCLPDDLIFEYERLVLLLLYIISEVDDTYVLRISLSLLNSLACQVDESQKQLLGNLGMVDQILTLITDRLQSQICDDILEVAWSTLWNITDETIENCRRFLAENGMELFLACLSMFPSKEELLRNMMGLLGNVAEVKFLRPVLMSERFVSVFTELLGSGCDGIEVSYNAAGVLAHMCSDGVDFWTVKEPKREVVLRKIVWAIRRWDLNTERNINYRSFQPIFGLLKVTHTEECQYWAVWALANLTTVYREKYCPLVTNGEGMELLEELAKAKHSHRAINKLANIVIKNCKET</sequence>
<protein>
    <recommendedName>
        <fullName evidence="5">Protein zer-1 homolog</fullName>
    </recommendedName>
    <alternativeName>
        <fullName evidence="6">Zyg-11 homolog B-like protein</fullName>
    </alternativeName>
</protein>
<dbReference type="Proteomes" id="UP000009046">
    <property type="component" value="Unassembled WGS sequence"/>
</dbReference>
<evidence type="ECO:0000259" key="7">
    <source>
        <dbReference type="Pfam" id="PF22964"/>
    </source>
</evidence>
<dbReference type="GO" id="GO:0031462">
    <property type="term" value="C:Cul2-RING ubiquitin ligase complex"/>
    <property type="evidence" value="ECO:0007669"/>
    <property type="project" value="TreeGrafter"/>
</dbReference>
<reference evidence="9" key="1">
    <citation type="submission" date="2007-04" db="EMBL/GenBank/DDBJ databases">
        <title>Annotation of Pediculus humanus corporis strain USDA.</title>
        <authorList>
            <person name="Kirkness E."/>
            <person name="Hannick L."/>
            <person name="Hass B."/>
            <person name="Bruggner R."/>
            <person name="Lawson D."/>
            <person name="Bidwell S."/>
            <person name="Joardar V."/>
            <person name="Caler E."/>
            <person name="Walenz B."/>
            <person name="Inman J."/>
            <person name="Schobel S."/>
            <person name="Galinsky K."/>
            <person name="Amedeo P."/>
            <person name="Strausberg R."/>
        </authorList>
    </citation>
    <scope>NUCLEOTIDE SEQUENCE</scope>
    <source>
        <strain evidence="9">USDA</strain>
    </source>
</reference>
<dbReference type="Pfam" id="PF22964">
    <property type="entry name" value="ZER1-like_2nd"/>
    <property type="match status" value="1"/>
</dbReference>